<name>A0A7W4UVR7_LEIAQ</name>
<feature type="transmembrane region" description="Helical" evidence="8">
    <location>
        <begin position="128"/>
        <end position="146"/>
    </location>
</feature>
<evidence type="ECO:0000256" key="8">
    <source>
        <dbReference type="RuleBase" id="RU363032"/>
    </source>
</evidence>
<evidence type="ECO:0000259" key="10">
    <source>
        <dbReference type="PROSITE" id="PS50928"/>
    </source>
</evidence>
<evidence type="ECO:0000313" key="12">
    <source>
        <dbReference type="Proteomes" id="UP000538196"/>
    </source>
</evidence>
<dbReference type="PANTHER" id="PTHR42929:SF1">
    <property type="entry name" value="INNER MEMBRANE ABC TRANSPORTER PERMEASE PROTEIN YDCU-RELATED"/>
    <property type="match status" value="1"/>
</dbReference>
<dbReference type="GO" id="GO:0055085">
    <property type="term" value="P:transmembrane transport"/>
    <property type="evidence" value="ECO:0007669"/>
    <property type="project" value="InterPro"/>
</dbReference>
<keyword evidence="7 8" id="KW-0472">Membrane</keyword>
<organism evidence="11 12">
    <name type="scientific">Leifsonia aquatica</name>
    <name type="common">Corynebacterium aquaticum</name>
    <dbReference type="NCBI Taxonomy" id="144185"/>
    <lineage>
        <taxon>Bacteria</taxon>
        <taxon>Bacillati</taxon>
        <taxon>Actinomycetota</taxon>
        <taxon>Actinomycetes</taxon>
        <taxon>Micrococcales</taxon>
        <taxon>Microbacteriaceae</taxon>
        <taxon>Leifsonia</taxon>
    </lineage>
</organism>
<feature type="transmembrane region" description="Helical" evidence="8">
    <location>
        <begin position="286"/>
        <end position="313"/>
    </location>
</feature>
<keyword evidence="4" id="KW-1003">Cell membrane</keyword>
<dbReference type="InterPro" id="IPR000515">
    <property type="entry name" value="MetI-like"/>
</dbReference>
<evidence type="ECO:0000313" key="11">
    <source>
        <dbReference type="EMBL" id="MBB2966932.1"/>
    </source>
</evidence>
<dbReference type="GO" id="GO:0005886">
    <property type="term" value="C:plasma membrane"/>
    <property type="evidence" value="ECO:0007669"/>
    <property type="project" value="UniProtKB-SubCell"/>
</dbReference>
<dbReference type="PROSITE" id="PS50928">
    <property type="entry name" value="ABC_TM1"/>
    <property type="match status" value="1"/>
</dbReference>
<dbReference type="Gene3D" id="1.10.3720.10">
    <property type="entry name" value="MetI-like"/>
    <property type="match status" value="1"/>
</dbReference>
<keyword evidence="5 8" id="KW-0812">Transmembrane</keyword>
<evidence type="ECO:0000256" key="4">
    <source>
        <dbReference type="ARBA" id="ARBA00022475"/>
    </source>
</evidence>
<evidence type="ECO:0000256" key="1">
    <source>
        <dbReference type="ARBA" id="ARBA00004651"/>
    </source>
</evidence>
<feature type="transmembrane region" description="Helical" evidence="8">
    <location>
        <begin position="36"/>
        <end position="61"/>
    </location>
</feature>
<dbReference type="Proteomes" id="UP000538196">
    <property type="component" value="Unassembled WGS sequence"/>
</dbReference>
<dbReference type="AlphaFoldDB" id="A0A7W4UVR7"/>
<keyword evidence="12" id="KW-1185">Reference proteome</keyword>
<evidence type="ECO:0000256" key="7">
    <source>
        <dbReference type="ARBA" id="ARBA00023136"/>
    </source>
</evidence>
<evidence type="ECO:0000256" key="2">
    <source>
        <dbReference type="ARBA" id="ARBA00007069"/>
    </source>
</evidence>
<comment type="subcellular location">
    <subcellularLocation>
        <location evidence="1 8">Cell membrane</location>
        <topology evidence="1 8">Multi-pass membrane protein</topology>
    </subcellularLocation>
</comment>
<evidence type="ECO:0000256" key="6">
    <source>
        <dbReference type="ARBA" id="ARBA00022989"/>
    </source>
</evidence>
<keyword evidence="3 8" id="KW-0813">Transport</keyword>
<gene>
    <name evidence="11" type="ORF">FHX33_001664</name>
</gene>
<sequence length="327" mass="35055">MTATATASRAGERDATGSGPAPGPQRRRLRTRISGTTIAGFPTWAFVLFFFVVPLALVLWYSFGYKPDLFSAHANDKLSFDRYGEALDATFLGTFVNTLRIGLVGTAICLVIGVPFAYWLAVKLRPQYRALALALVLVPFWTNFLVRTLGWQIVLSPQGFVSDALQSLGIIHGDLNVLYTQAAVQLGVVYNYLPLMILPLYVAMDRAGQPLREASGDLGANRVRTFLQVTLPLAAPGIASGCLLVFIPLMGDYVTASVLGGAQGNMVGQLVASQFNTAQNWALGSAMAVLLMLFIAAAVVIVGGVALVIRYVVRRSRRVDLSKGAGA</sequence>
<dbReference type="Pfam" id="PF00528">
    <property type="entry name" value="BPD_transp_1"/>
    <property type="match status" value="1"/>
</dbReference>
<dbReference type="RefSeq" id="WP_021765016.1">
    <property type="nucleotide sequence ID" value="NZ_JACHVP010000001.1"/>
</dbReference>
<comment type="similarity">
    <text evidence="2">Belongs to the binding-protein-dependent transport system permease family. CysTW subfamily.</text>
</comment>
<evidence type="ECO:0000256" key="5">
    <source>
        <dbReference type="ARBA" id="ARBA00022692"/>
    </source>
</evidence>
<feature type="domain" description="ABC transmembrane type-1" evidence="10">
    <location>
        <begin position="95"/>
        <end position="302"/>
    </location>
</feature>
<reference evidence="11 12" key="1">
    <citation type="submission" date="2020-08" db="EMBL/GenBank/DDBJ databases">
        <title>Sequencing the genomes of 1000 actinobacteria strains.</title>
        <authorList>
            <person name="Klenk H.-P."/>
        </authorList>
    </citation>
    <scope>NUCLEOTIDE SEQUENCE [LARGE SCALE GENOMIC DNA]</scope>
    <source>
        <strain evidence="11 12">DSM 20146</strain>
    </source>
</reference>
<dbReference type="PANTHER" id="PTHR42929">
    <property type="entry name" value="INNER MEMBRANE ABC TRANSPORTER PERMEASE PROTEIN YDCU-RELATED-RELATED"/>
    <property type="match status" value="1"/>
</dbReference>
<dbReference type="EMBL" id="JACHVP010000001">
    <property type="protein sequence ID" value="MBB2966932.1"/>
    <property type="molecule type" value="Genomic_DNA"/>
</dbReference>
<feature type="transmembrane region" description="Helical" evidence="8">
    <location>
        <begin position="101"/>
        <end position="121"/>
    </location>
</feature>
<proteinExistence type="inferred from homology"/>
<feature type="transmembrane region" description="Helical" evidence="8">
    <location>
        <begin position="225"/>
        <end position="247"/>
    </location>
</feature>
<evidence type="ECO:0000256" key="3">
    <source>
        <dbReference type="ARBA" id="ARBA00022448"/>
    </source>
</evidence>
<feature type="region of interest" description="Disordered" evidence="9">
    <location>
        <begin position="1"/>
        <end position="27"/>
    </location>
</feature>
<protein>
    <submittedName>
        <fullName evidence="11">Spermidine/putrescine transport system permease protein</fullName>
    </submittedName>
</protein>
<accession>A0A7W4UVR7</accession>
<dbReference type="SUPFAM" id="SSF161098">
    <property type="entry name" value="MetI-like"/>
    <property type="match status" value="1"/>
</dbReference>
<dbReference type="InterPro" id="IPR035906">
    <property type="entry name" value="MetI-like_sf"/>
</dbReference>
<evidence type="ECO:0000256" key="9">
    <source>
        <dbReference type="SAM" id="MobiDB-lite"/>
    </source>
</evidence>
<keyword evidence="6 8" id="KW-1133">Transmembrane helix</keyword>
<feature type="transmembrane region" description="Helical" evidence="8">
    <location>
        <begin position="182"/>
        <end position="204"/>
    </location>
</feature>
<dbReference type="CDD" id="cd06261">
    <property type="entry name" value="TM_PBP2"/>
    <property type="match status" value="1"/>
</dbReference>
<comment type="caution">
    <text evidence="11">The sequence shown here is derived from an EMBL/GenBank/DDBJ whole genome shotgun (WGS) entry which is preliminary data.</text>
</comment>